<keyword evidence="8" id="KW-1185">Reference proteome</keyword>
<dbReference type="InterPro" id="IPR013766">
    <property type="entry name" value="Thioredoxin_domain"/>
</dbReference>
<proteinExistence type="inferred from homology"/>
<comment type="function">
    <text evidence="4">Thiol-specific peroxidase that catalyzes the reduction of hydrogen peroxide and organic hydroperoxides to water and alcohols, respectively. Plays a role in cell protection against oxidative stress by detoxifying peroxides.</text>
</comment>
<comment type="similarity">
    <text evidence="1">Belongs to the peroxiredoxin family. AhpC/Prx1 subfamily.</text>
</comment>
<dbReference type="AlphaFoldDB" id="A1ZTQ3"/>
<comment type="caution">
    <text evidence="7">The sequence shown here is derived from an EMBL/GenBank/DDBJ whole genome shotgun (WGS) entry which is preliminary data.</text>
</comment>
<dbReference type="eggNOG" id="COG0450">
    <property type="taxonomic scope" value="Bacteria"/>
</dbReference>
<dbReference type="Proteomes" id="UP000004095">
    <property type="component" value="Unassembled WGS sequence"/>
</dbReference>
<dbReference type="PANTHER" id="PTHR10681:SF128">
    <property type="entry name" value="THIOREDOXIN-DEPENDENT PEROXIDE REDUCTASE, MITOCHONDRIAL"/>
    <property type="match status" value="1"/>
</dbReference>
<dbReference type="PIRSF" id="PIRSF000239">
    <property type="entry name" value="AHPC"/>
    <property type="match status" value="1"/>
</dbReference>
<feature type="domain" description="Thioredoxin" evidence="6">
    <location>
        <begin position="2"/>
        <end position="175"/>
    </location>
</feature>
<dbReference type="CDD" id="cd03015">
    <property type="entry name" value="PRX_Typ2cys"/>
    <property type="match status" value="1"/>
</dbReference>
<dbReference type="OrthoDB" id="9812811at2"/>
<gene>
    <name evidence="7" type="ORF">M23134_01636</name>
</gene>
<dbReference type="EMBL" id="AAWS01000036">
    <property type="protein sequence ID" value="EAY26313.1"/>
    <property type="molecule type" value="Genomic_DNA"/>
</dbReference>
<dbReference type="GO" id="GO:0005829">
    <property type="term" value="C:cytosol"/>
    <property type="evidence" value="ECO:0007669"/>
    <property type="project" value="TreeGrafter"/>
</dbReference>
<dbReference type="InterPro" id="IPR024706">
    <property type="entry name" value="Peroxiredoxin_AhpC-typ"/>
</dbReference>
<dbReference type="InterPro" id="IPR050217">
    <property type="entry name" value="Peroxiredoxin"/>
</dbReference>
<evidence type="ECO:0000256" key="4">
    <source>
        <dbReference type="ARBA" id="ARBA00037420"/>
    </source>
</evidence>
<dbReference type="InterPro" id="IPR036249">
    <property type="entry name" value="Thioredoxin-like_sf"/>
</dbReference>
<reference evidence="7 8" key="1">
    <citation type="submission" date="2007-01" db="EMBL/GenBank/DDBJ databases">
        <authorList>
            <person name="Haygood M."/>
            <person name="Podell S."/>
            <person name="Anderson C."/>
            <person name="Hopkinson B."/>
            <person name="Roe K."/>
            <person name="Barbeau K."/>
            <person name="Gaasterland T."/>
            <person name="Ferriera S."/>
            <person name="Johnson J."/>
            <person name="Kravitz S."/>
            <person name="Beeson K."/>
            <person name="Sutton G."/>
            <person name="Rogers Y.-H."/>
            <person name="Friedman R."/>
            <person name="Frazier M."/>
            <person name="Venter J.C."/>
        </authorList>
    </citation>
    <scope>NUCLEOTIDE SEQUENCE [LARGE SCALE GENOMIC DNA]</scope>
    <source>
        <strain evidence="7 8">ATCC 23134</strain>
    </source>
</reference>
<evidence type="ECO:0000313" key="8">
    <source>
        <dbReference type="Proteomes" id="UP000004095"/>
    </source>
</evidence>
<organism evidence="7 8">
    <name type="scientific">Microscilla marina ATCC 23134</name>
    <dbReference type="NCBI Taxonomy" id="313606"/>
    <lineage>
        <taxon>Bacteria</taxon>
        <taxon>Pseudomonadati</taxon>
        <taxon>Bacteroidota</taxon>
        <taxon>Cytophagia</taxon>
        <taxon>Cytophagales</taxon>
        <taxon>Microscillaceae</taxon>
        <taxon>Microscilla</taxon>
    </lineage>
</organism>
<dbReference type="SUPFAM" id="SSF52833">
    <property type="entry name" value="Thioredoxin-like"/>
    <property type="match status" value="1"/>
</dbReference>
<dbReference type="GO" id="GO:0042744">
    <property type="term" value="P:hydrogen peroxide catabolic process"/>
    <property type="evidence" value="ECO:0007669"/>
    <property type="project" value="TreeGrafter"/>
</dbReference>
<name>A1ZTQ3_MICM2</name>
<accession>A1ZTQ3</accession>
<keyword evidence="2" id="KW-0560">Oxidoreductase</keyword>
<evidence type="ECO:0000256" key="3">
    <source>
        <dbReference type="ARBA" id="ARBA00032824"/>
    </source>
</evidence>
<dbReference type="GO" id="GO:0045454">
    <property type="term" value="P:cell redox homeostasis"/>
    <property type="evidence" value="ECO:0007669"/>
    <property type="project" value="TreeGrafter"/>
</dbReference>
<dbReference type="Gene3D" id="3.40.30.10">
    <property type="entry name" value="Glutaredoxin"/>
    <property type="match status" value="1"/>
</dbReference>
<dbReference type="PROSITE" id="PS51352">
    <property type="entry name" value="THIOREDOXIN_2"/>
    <property type="match status" value="1"/>
</dbReference>
<dbReference type="PANTHER" id="PTHR10681">
    <property type="entry name" value="THIOREDOXIN PEROXIDASE"/>
    <property type="match status" value="1"/>
</dbReference>
<evidence type="ECO:0000256" key="5">
    <source>
        <dbReference type="PIRSR" id="PIRSR000239-1"/>
    </source>
</evidence>
<dbReference type="InterPro" id="IPR000866">
    <property type="entry name" value="AhpC/TSA"/>
</dbReference>
<dbReference type="GO" id="GO:0008379">
    <property type="term" value="F:thioredoxin peroxidase activity"/>
    <property type="evidence" value="ECO:0007669"/>
    <property type="project" value="TreeGrafter"/>
</dbReference>
<evidence type="ECO:0000259" key="6">
    <source>
        <dbReference type="PROSITE" id="PS51352"/>
    </source>
</evidence>
<evidence type="ECO:0000256" key="2">
    <source>
        <dbReference type="ARBA" id="ARBA00023002"/>
    </source>
</evidence>
<sequence length="193" mass="21185">MSLLLQKAPKFTAPALVNGEIVQNFSLEQYLGKQYVVLFFYPKDFSGVCPTEMWALEESLSAFAEKEAAVVACSTDTEEVHQAWVNTPRDKNGIEGVTFPIIADTAKTIASNFGVLAGYGDLDDEGNATFVGAPIALRGTYIINKEGTVMHESHNFFTIARNIPSVLRELDALRNFEVNGEICLANWKAEMAV</sequence>
<dbReference type="Pfam" id="PF00578">
    <property type="entry name" value="AhpC-TSA"/>
    <property type="match status" value="1"/>
</dbReference>
<protein>
    <recommendedName>
        <fullName evidence="3">Thioredoxin peroxidase</fullName>
    </recommendedName>
</protein>
<evidence type="ECO:0000313" key="7">
    <source>
        <dbReference type="EMBL" id="EAY26313.1"/>
    </source>
</evidence>
<dbReference type="GO" id="GO:0033554">
    <property type="term" value="P:cellular response to stress"/>
    <property type="evidence" value="ECO:0007669"/>
    <property type="project" value="TreeGrafter"/>
</dbReference>
<dbReference type="RefSeq" id="WP_002701348.1">
    <property type="nucleotide sequence ID" value="NZ_AAWS01000036.1"/>
</dbReference>
<dbReference type="GO" id="GO:0006979">
    <property type="term" value="P:response to oxidative stress"/>
    <property type="evidence" value="ECO:0007669"/>
    <property type="project" value="TreeGrafter"/>
</dbReference>
<evidence type="ECO:0000256" key="1">
    <source>
        <dbReference type="ARBA" id="ARBA00009796"/>
    </source>
</evidence>
<feature type="active site" description="Cysteine sulfenic acid (-SOH) intermediate; for peroxidase activity" evidence="5">
    <location>
        <position position="49"/>
    </location>
</feature>